<dbReference type="PANTHER" id="PTHR31917:SF3">
    <property type="entry name" value="BROMO ADJACENT-LIKE DOMAIN PROTEIN"/>
    <property type="match status" value="1"/>
</dbReference>
<dbReference type="InterPro" id="IPR008395">
    <property type="entry name" value="Agenet-like_dom"/>
</dbReference>
<dbReference type="EMBL" id="GEDG01003038">
    <property type="protein sequence ID" value="JAP35360.1"/>
    <property type="molecule type" value="Transcribed_RNA"/>
</dbReference>
<sequence length="103" mass="11987">MLSFEVGDNLEVLCHDSGMRGCWFRCKVLQVSQKRLKVQYDDIQDYDGPEKLEEWVPSYRIAESDKLGMRYTGCITVRPRPLEDSSDFSFELGVRVDAWWSDG</sequence>
<dbReference type="AlphaFoldDB" id="A0A0V0ITR6"/>
<feature type="domain" description="Agenet-like" evidence="1">
    <location>
        <begin position="7"/>
        <end position="81"/>
    </location>
</feature>
<dbReference type="Gene3D" id="2.30.30.140">
    <property type="match status" value="1"/>
</dbReference>
<accession>A0A0V0ITR6</accession>
<dbReference type="Pfam" id="PF05641">
    <property type="entry name" value="Agenet"/>
    <property type="match status" value="1"/>
</dbReference>
<evidence type="ECO:0000259" key="1">
    <source>
        <dbReference type="Pfam" id="PF05641"/>
    </source>
</evidence>
<protein>
    <submittedName>
        <fullName evidence="2">Putative ovule protein</fullName>
    </submittedName>
</protein>
<reference evidence="2" key="1">
    <citation type="submission" date="2015-12" db="EMBL/GenBank/DDBJ databases">
        <title>Gene expression during late stages of embryo sac development: a critical building block for successful pollen-pistil interactions.</title>
        <authorList>
            <person name="Liu Y."/>
            <person name="Joly V."/>
            <person name="Sabar M."/>
            <person name="Matton D.P."/>
        </authorList>
    </citation>
    <scope>NUCLEOTIDE SEQUENCE</scope>
</reference>
<organism evidence="2">
    <name type="scientific">Solanum chacoense</name>
    <name type="common">Chaco potato</name>
    <dbReference type="NCBI Taxonomy" id="4108"/>
    <lineage>
        <taxon>Eukaryota</taxon>
        <taxon>Viridiplantae</taxon>
        <taxon>Streptophyta</taxon>
        <taxon>Embryophyta</taxon>
        <taxon>Tracheophyta</taxon>
        <taxon>Spermatophyta</taxon>
        <taxon>Magnoliopsida</taxon>
        <taxon>eudicotyledons</taxon>
        <taxon>Gunneridae</taxon>
        <taxon>Pentapetalae</taxon>
        <taxon>asterids</taxon>
        <taxon>lamiids</taxon>
        <taxon>Solanales</taxon>
        <taxon>Solanaceae</taxon>
        <taxon>Solanoideae</taxon>
        <taxon>Solaneae</taxon>
        <taxon>Solanum</taxon>
    </lineage>
</organism>
<dbReference type="InterPro" id="IPR016197">
    <property type="entry name" value="Chromo-like_dom_sf"/>
</dbReference>
<dbReference type="SUPFAM" id="SSF54160">
    <property type="entry name" value="Chromo domain-like"/>
    <property type="match status" value="1"/>
</dbReference>
<name>A0A0V0ITR6_SOLCH</name>
<dbReference type="CDD" id="cd20405">
    <property type="entry name" value="Tudor_Agenet_AtDUF_rpt1_3"/>
    <property type="match status" value="1"/>
</dbReference>
<dbReference type="PANTHER" id="PTHR31917">
    <property type="entry name" value="AGENET DOMAIN-CONTAINING PROTEIN-RELATED"/>
    <property type="match status" value="1"/>
</dbReference>
<evidence type="ECO:0000313" key="2">
    <source>
        <dbReference type="EMBL" id="JAP35360.1"/>
    </source>
</evidence>
<proteinExistence type="predicted"/>